<dbReference type="GO" id="GO:0000976">
    <property type="term" value="F:transcription cis-regulatory region binding"/>
    <property type="evidence" value="ECO:0007669"/>
    <property type="project" value="TreeGrafter"/>
</dbReference>
<evidence type="ECO:0000256" key="3">
    <source>
        <dbReference type="ARBA" id="ARBA00023125"/>
    </source>
</evidence>
<dbReference type="EMBL" id="AAQH01000004">
    <property type="protein sequence ID" value="EAT12907.1"/>
    <property type="molecule type" value="Genomic_DNA"/>
</dbReference>
<evidence type="ECO:0000313" key="6">
    <source>
        <dbReference type="EMBL" id="EAT12907.1"/>
    </source>
</evidence>
<evidence type="ECO:0000259" key="5">
    <source>
        <dbReference type="PROSITE" id="PS50931"/>
    </source>
</evidence>
<keyword evidence="2" id="KW-0805">Transcription regulation</keyword>
<dbReference type="Pfam" id="PF03466">
    <property type="entry name" value="LysR_substrate"/>
    <property type="match status" value="1"/>
</dbReference>
<feature type="domain" description="HTH lysR-type" evidence="5">
    <location>
        <begin position="1"/>
        <end position="58"/>
    </location>
</feature>
<dbReference type="NCBIfam" id="NF008722">
    <property type="entry name" value="PRK11716.1"/>
    <property type="match status" value="1"/>
</dbReference>
<dbReference type="OrthoDB" id="9803735at2"/>
<proteinExistence type="inferred from homology"/>
<dbReference type="SUPFAM" id="SSF53850">
    <property type="entry name" value="Periplasmic binding protein-like II"/>
    <property type="match status" value="1"/>
</dbReference>
<dbReference type="InterPro" id="IPR000847">
    <property type="entry name" value="LysR_HTH_N"/>
</dbReference>
<dbReference type="CDD" id="cd08430">
    <property type="entry name" value="PBP2_IlvY"/>
    <property type="match status" value="1"/>
</dbReference>
<comment type="caution">
    <text evidence="6">The sequence shown here is derived from an EMBL/GenBank/DDBJ whole genome shotgun (WGS) entry which is preliminary data.</text>
</comment>
<dbReference type="HOGENOM" id="CLU_039613_6_1_6"/>
<organism evidence="6 7">
    <name type="scientific">Bermanella marisrubri</name>
    <dbReference type="NCBI Taxonomy" id="207949"/>
    <lineage>
        <taxon>Bacteria</taxon>
        <taxon>Pseudomonadati</taxon>
        <taxon>Pseudomonadota</taxon>
        <taxon>Gammaproteobacteria</taxon>
        <taxon>Oceanospirillales</taxon>
        <taxon>Oceanospirillaceae</taxon>
        <taxon>Bermanella</taxon>
    </lineage>
</organism>
<protein>
    <submittedName>
        <fullName evidence="6">Transcriptional activator IlvY</fullName>
    </submittedName>
</protein>
<gene>
    <name evidence="6" type="ORF">RED65_12579</name>
</gene>
<evidence type="ECO:0000256" key="1">
    <source>
        <dbReference type="ARBA" id="ARBA00009437"/>
    </source>
</evidence>
<dbReference type="RefSeq" id="WP_007018796.1">
    <property type="nucleotide sequence ID" value="NZ_CH724118.1"/>
</dbReference>
<dbReference type="STRING" id="207949.RED65_12579"/>
<dbReference type="Gene3D" id="3.40.190.10">
    <property type="entry name" value="Periplasmic binding protein-like II"/>
    <property type="match status" value="2"/>
</dbReference>
<dbReference type="InterPro" id="IPR036388">
    <property type="entry name" value="WH-like_DNA-bd_sf"/>
</dbReference>
<accession>Q1N3G7</accession>
<evidence type="ECO:0000313" key="7">
    <source>
        <dbReference type="Proteomes" id="UP000004263"/>
    </source>
</evidence>
<keyword evidence="4" id="KW-0804">Transcription</keyword>
<dbReference type="GO" id="GO:0003700">
    <property type="term" value="F:DNA-binding transcription factor activity"/>
    <property type="evidence" value="ECO:0007669"/>
    <property type="project" value="InterPro"/>
</dbReference>
<name>Q1N3G7_9GAMM</name>
<dbReference type="FunFam" id="1.10.10.10:FF:000001">
    <property type="entry name" value="LysR family transcriptional regulator"/>
    <property type="match status" value="1"/>
</dbReference>
<evidence type="ECO:0000256" key="2">
    <source>
        <dbReference type="ARBA" id="ARBA00023015"/>
    </source>
</evidence>
<dbReference type="PANTHER" id="PTHR30126">
    <property type="entry name" value="HTH-TYPE TRANSCRIPTIONAL REGULATOR"/>
    <property type="match status" value="1"/>
</dbReference>
<keyword evidence="3" id="KW-0238">DNA-binding</keyword>
<dbReference type="InterPro" id="IPR036390">
    <property type="entry name" value="WH_DNA-bd_sf"/>
</dbReference>
<dbReference type="Gene3D" id="1.10.10.10">
    <property type="entry name" value="Winged helix-like DNA-binding domain superfamily/Winged helix DNA-binding domain"/>
    <property type="match status" value="1"/>
</dbReference>
<evidence type="ECO:0000256" key="4">
    <source>
        <dbReference type="ARBA" id="ARBA00023163"/>
    </source>
</evidence>
<dbReference type="PANTHER" id="PTHR30126:SF81">
    <property type="entry name" value="HTH-TYPE TRANSCRIPTIONAL REGULATOR ILVY"/>
    <property type="match status" value="1"/>
</dbReference>
<keyword evidence="7" id="KW-1185">Reference proteome</keyword>
<comment type="similarity">
    <text evidence="1">Belongs to the LysR transcriptional regulatory family.</text>
</comment>
<dbReference type="SUPFAM" id="SSF46785">
    <property type="entry name" value="Winged helix' DNA-binding domain"/>
    <property type="match status" value="1"/>
</dbReference>
<dbReference type="InterPro" id="IPR037404">
    <property type="entry name" value="IlvY_PBP2"/>
</dbReference>
<dbReference type="InterPro" id="IPR005119">
    <property type="entry name" value="LysR_subst-bd"/>
</dbReference>
<dbReference type="Pfam" id="PF00126">
    <property type="entry name" value="HTH_1"/>
    <property type="match status" value="1"/>
</dbReference>
<dbReference type="AlphaFoldDB" id="Q1N3G7"/>
<dbReference type="Proteomes" id="UP000004263">
    <property type="component" value="Unassembled WGS sequence"/>
</dbReference>
<dbReference type="PROSITE" id="PS50931">
    <property type="entry name" value="HTH_LYSR"/>
    <property type="match status" value="1"/>
</dbReference>
<reference evidence="6 7" key="1">
    <citation type="submission" date="2006-03" db="EMBL/GenBank/DDBJ databases">
        <authorList>
            <person name="Pinhassi J."/>
            <person name="Pedros-Alio C."/>
            <person name="Ferriera S."/>
            <person name="Johnson J."/>
            <person name="Kravitz S."/>
            <person name="Halpern A."/>
            <person name="Remington K."/>
            <person name="Beeson K."/>
            <person name="Tran B."/>
            <person name="Rogers Y.-H."/>
            <person name="Friedman R."/>
            <person name="Venter J.C."/>
        </authorList>
    </citation>
    <scope>NUCLEOTIDE SEQUENCE [LARGE SCALE GENOMIC DNA]</scope>
    <source>
        <strain evidence="6 7">RED65</strain>
    </source>
</reference>
<sequence length="297" mass="33458">MDFKDLNQFVVLSETLHYGRAAQQCHTSASTISRVVQRLEEQLGQQLINRERKDVKLTRAGESFKEYAIRTLEQYQQLRDQLHTRTSELEGELSLYCSVTATYSFLSELLALFRQRHPLVDIRLRTGDAAQAVDMAKNGEVDIAIAARPDQLSPRLAFRPIKQVPLAFIAPNQSGPVSDALSQIDVDWKKIPMILSETGLGRVRVDNWFKQRQIKPQIYGQVSGHEAIVAMVALGFGVGVVPELVLSNSPMMEKVRILPVQPELEPFSVGLCTLNSHLNHPLVDAFWQVTEEWLTGQ</sequence>